<dbReference type="Pfam" id="PF07714">
    <property type="entry name" value="PK_Tyr_Ser-Thr"/>
    <property type="match status" value="1"/>
</dbReference>
<keyword evidence="10" id="KW-0732">Signal</keyword>
<evidence type="ECO:0000313" key="20">
    <source>
        <dbReference type="Proteomes" id="UP000095283"/>
    </source>
</evidence>
<accession>A0A1I7X890</accession>
<dbReference type="GO" id="GO:0004675">
    <property type="term" value="F:transmembrane receptor protein serine/threonine kinase activity"/>
    <property type="evidence" value="ECO:0007669"/>
    <property type="project" value="UniProtKB-EC"/>
</dbReference>
<evidence type="ECO:0000313" key="21">
    <source>
        <dbReference type="WBParaSite" id="Hba_13604"/>
    </source>
</evidence>
<dbReference type="PANTHER" id="PTHR23255">
    <property type="entry name" value="TRANSFORMING GROWTH FACTOR-BETA RECEPTOR TYPE I AND II"/>
    <property type="match status" value="1"/>
</dbReference>
<evidence type="ECO:0000256" key="9">
    <source>
        <dbReference type="ARBA" id="ARBA00022723"/>
    </source>
</evidence>
<reference evidence="21" key="1">
    <citation type="submission" date="2016-11" db="UniProtKB">
        <authorList>
            <consortium name="WormBaseParasite"/>
        </authorList>
    </citation>
    <scope>IDENTIFICATION</scope>
</reference>
<evidence type="ECO:0000256" key="12">
    <source>
        <dbReference type="ARBA" id="ARBA00022777"/>
    </source>
</evidence>
<keyword evidence="7" id="KW-0808">Transferase</keyword>
<keyword evidence="11" id="KW-0547">Nucleotide-binding</keyword>
<organism evidence="20 21">
    <name type="scientific">Heterorhabditis bacteriophora</name>
    <name type="common">Entomopathogenic nematode worm</name>
    <dbReference type="NCBI Taxonomy" id="37862"/>
    <lineage>
        <taxon>Eukaryota</taxon>
        <taxon>Metazoa</taxon>
        <taxon>Ecdysozoa</taxon>
        <taxon>Nematoda</taxon>
        <taxon>Chromadorea</taxon>
        <taxon>Rhabditida</taxon>
        <taxon>Rhabditina</taxon>
        <taxon>Rhabditomorpha</taxon>
        <taxon>Strongyloidea</taxon>
        <taxon>Heterorhabditidae</taxon>
        <taxon>Heterorhabditis</taxon>
    </lineage>
</organism>
<comment type="cofactor">
    <cofactor evidence="1">
        <name>Mn(2+)</name>
        <dbReference type="ChEBI" id="CHEBI:29035"/>
    </cofactor>
</comment>
<dbReference type="GO" id="GO:0005886">
    <property type="term" value="C:plasma membrane"/>
    <property type="evidence" value="ECO:0007669"/>
    <property type="project" value="TreeGrafter"/>
</dbReference>
<dbReference type="EC" id="2.7.11.30" evidence="5"/>
<dbReference type="SUPFAM" id="SSF56112">
    <property type="entry name" value="Protein kinase-like (PK-like)"/>
    <property type="match status" value="1"/>
</dbReference>
<keyword evidence="9" id="KW-0479">Metal-binding</keyword>
<keyword evidence="14" id="KW-0460">Magnesium</keyword>
<comment type="subcellular location">
    <subcellularLocation>
        <location evidence="3">Membrane</location>
        <topology evidence="3">Single-pass type I membrane protein</topology>
    </subcellularLocation>
</comment>
<dbReference type="Proteomes" id="UP000095283">
    <property type="component" value="Unplaced"/>
</dbReference>
<feature type="transmembrane region" description="Helical" evidence="18">
    <location>
        <begin position="72"/>
        <end position="93"/>
    </location>
</feature>
<proteinExistence type="inferred from homology"/>
<dbReference type="GO" id="GO:0005524">
    <property type="term" value="F:ATP binding"/>
    <property type="evidence" value="ECO:0007669"/>
    <property type="project" value="UniProtKB-KW"/>
</dbReference>
<dbReference type="Gene3D" id="3.30.200.20">
    <property type="entry name" value="Phosphorylase Kinase, domain 1"/>
    <property type="match status" value="1"/>
</dbReference>
<evidence type="ECO:0000256" key="7">
    <source>
        <dbReference type="ARBA" id="ARBA00022679"/>
    </source>
</evidence>
<keyword evidence="17" id="KW-0675">Receptor</keyword>
<dbReference type="GO" id="GO:0043235">
    <property type="term" value="C:receptor complex"/>
    <property type="evidence" value="ECO:0007669"/>
    <property type="project" value="TreeGrafter"/>
</dbReference>
<dbReference type="InterPro" id="IPR001245">
    <property type="entry name" value="Ser-Thr/Tyr_kinase_cat_dom"/>
</dbReference>
<name>A0A1I7X890_HETBA</name>
<evidence type="ECO:0000256" key="1">
    <source>
        <dbReference type="ARBA" id="ARBA00001936"/>
    </source>
</evidence>
<keyword evidence="12" id="KW-0418">Kinase</keyword>
<evidence type="ECO:0000259" key="19">
    <source>
        <dbReference type="PROSITE" id="PS50011"/>
    </source>
</evidence>
<feature type="domain" description="Protein kinase" evidence="19">
    <location>
        <begin position="132"/>
        <end position="236"/>
    </location>
</feature>
<keyword evidence="6" id="KW-0723">Serine/threonine-protein kinase</keyword>
<evidence type="ECO:0000256" key="10">
    <source>
        <dbReference type="ARBA" id="ARBA00022729"/>
    </source>
</evidence>
<evidence type="ECO:0000256" key="2">
    <source>
        <dbReference type="ARBA" id="ARBA00001946"/>
    </source>
</evidence>
<evidence type="ECO:0000256" key="13">
    <source>
        <dbReference type="ARBA" id="ARBA00022840"/>
    </source>
</evidence>
<evidence type="ECO:0000256" key="11">
    <source>
        <dbReference type="ARBA" id="ARBA00022741"/>
    </source>
</evidence>
<dbReference type="PANTHER" id="PTHR23255:SF71">
    <property type="entry name" value="RECEPTOR PROTEIN SERINE_THREONINE KINASE"/>
    <property type="match status" value="1"/>
</dbReference>
<dbReference type="WBParaSite" id="Hba_13604">
    <property type="protein sequence ID" value="Hba_13604"/>
    <property type="gene ID" value="Hba_13604"/>
</dbReference>
<protein>
    <recommendedName>
        <fullName evidence="5">receptor protein serine/threonine kinase</fullName>
        <ecNumber evidence="5">2.7.11.30</ecNumber>
    </recommendedName>
</protein>
<evidence type="ECO:0000256" key="5">
    <source>
        <dbReference type="ARBA" id="ARBA00012401"/>
    </source>
</evidence>
<evidence type="ECO:0000256" key="6">
    <source>
        <dbReference type="ARBA" id="ARBA00022527"/>
    </source>
</evidence>
<evidence type="ECO:0000256" key="3">
    <source>
        <dbReference type="ARBA" id="ARBA00004479"/>
    </source>
</evidence>
<dbReference type="PROSITE" id="PS50011">
    <property type="entry name" value="PROTEIN_KINASE_DOM"/>
    <property type="match status" value="1"/>
</dbReference>
<evidence type="ECO:0000256" key="15">
    <source>
        <dbReference type="ARBA" id="ARBA00022989"/>
    </source>
</evidence>
<sequence length="236" mass="27068">MVSLQCNSWRSPHRSPMSIACCYEGNYCNLNITPPAYANLMEDYAVIESLDKNNGDKSVQSRGSYAIQSRNMVIPITLGIISLIIVALTYVILYNAQSIWMLVTCNSTTTKKNTEDAEVASMLIDDLGKVIYIYIYIYKFITYGEVRKAKYRGSYVAVKTFYTTDEESWKNERDIYQTHMLNHENILQYVAADISSEDSITQMLLITDYHQLGSLYDYLRTVQTLTTIEALYLAHR</sequence>
<evidence type="ECO:0000256" key="8">
    <source>
        <dbReference type="ARBA" id="ARBA00022692"/>
    </source>
</evidence>
<evidence type="ECO:0000256" key="17">
    <source>
        <dbReference type="ARBA" id="ARBA00023170"/>
    </source>
</evidence>
<dbReference type="InterPro" id="IPR045860">
    <property type="entry name" value="Snake_toxin-like_sf"/>
</dbReference>
<evidence type="ECO:0000256" key="14">
    <source>
        <dbReference type="ARBA" id="ARBA00022842"/>
    </source>
</evidence>
<keyword evidence="15 18" id="KW-1133">Transmembrane helix</keyword>
<evidence type="ECO:0000256" key="18">
    <source>
        <dbReference type="SAM" id="Phobius"/>
    </source>
</evidence>
<evidence type="ECO:0000256" key="16">
    <source>
        <dbReference type="ARBA" id="ARBA00023136"/>
    </source>
</evidence>
<keyword evidence="20" id="KW-1185">Reference proteome</keyword>
<comment type="similarity">
    <text evidence="4">Belongs to the protein kinase superfamily. TKL Ser/Thr protein kinase family. TGFB receptor subfamily.</text>
</comment>
<dbReference type="InterPro" id="IPR000719">
    <property type="entry name" value="Prot_kinase_dom"/>
</dbReference>
<dbReference type="AlphaFoldDB" id="A0A1I7X890"/>
<dbReference type="InterPro" id="IPR011009">
    <property type="entry name" value="Kinase-like_dom_sf"/>
</dbReference>
<dbReference type="GO" id="GO:0071363">
    <property type="term" value="P:cellular response to growth factor stimulus"/>
    <property type="evidence" value="ECO:0007669"/>
    <property type="project" value="TreeGrafter"/>
</dbReference>
<keyword evidence="16 18" id="KW-0472">Membrane</keyword>
<dbReference type="Gene3D" id="2.10.60.10">
    <property type="entry name" value="CD59"/>
    <property type="match status" value="1"/>
</dbReference>
<keyword evidence="13" id="KW-0067">ATP-binding</keyword>
<comment type="cofactor">
    <cofactor evidence="2">
        <name>Mg(2+)</name>
        <dbReference type="ChEBI" id="CHEBI:18420"/>
    </cofactor>
</comment>
<keyword evidence="8 18" id="KW-0812">Transmembrane</keyword>
<evidence type="ECO:0000256" key="4">
    <source>
        <dbReference type="ARBA" id="ARBA00009605"/>
    </source>
</evidence>
<dbReference type="InterPro" id="IPR000333">
    <property type="entry name" value="TGFB_receptor"/>
</dbReference>